<keyword evidence="4 5" id="KW-0067">ATP-binding</keyword>
<dbReference type="Pfam" id="PF00069">
    <property type="entry name" value="Pkinase"/>
    <property type="match status" value="1"/>
</dbReference>
<dbReference type="PANTHER" id="PTHR43289:SF6">
    <property type="entry name" value="SERINE_THREONINE-PROTEIN KINASE NEKL-3"/>
    <property type="match status" value="1"/>
</dbReference>
<comment type="caution">
    <text evidence="7">The sequence shown here is derived from an EMBL/GenBank/DDBJ whole genome shotgun (WGS) entry which is preliminary data.</text>
</comment>
<dbReference type="GO" id="GO:0004674">
    <property type="term" value="F:protein serine/threonine kinase activity"/>
    <property type="evidence" value="ECO:0007669"/>
    <property type="project" value="TreeGrafter"/>
</dbReference>
<evidence type="ECO:0000256" key="2">
    <source>
        <dbReference type="ARBA" id="ARBA00022741"/>
    </source>
</evidence>
<dbReference type="PROSITE" id="PS00107">
    <property type="entry name" value="PROTEIN_KINASE_ATP"/>
    <property type="match status" value="1"/>
</dbReference>
<dbReference type="SUPFAM" id="SSF56112">
    <property type="entry name" value="Protein kinase-like (PK-like)"/>
    <property type="match status" value="1"/>
</dbReference>
<dbReference type="InterPro" id="IPR011009">
    <property type="entry name" value="Kinase-like_dom_sf"/>
</dbReference>
<sequence length="202" mass="21344">MRLSLSLALGSIDARGFTGRSADPFGAPRLSRGPTGHSKPLMISSGVYGITPGVCPTPKVDRDGAPIPATQPGQTLSHYCLVAKIGAGGMGAVWKALDTKHGRHIALKLLPPELTADPERRQRLLREARAAAAVTHPNIAAIHEIDEAEGVTFISMELVDGRTLRSVIGGRPMPIPEVLRIASVPAQSSFIRKTNVGPRAKS</sequence>
<evidence type="ECO:0000259" key="6">
    <source>
        <dbReference type="PROSITE" id="PS50011"/>
    </source>
</evidence>
<dbReference type="AlphaFoldDB" id="A0A538TC23"/>
<evidence type="ECO:0000256" key="3">
    <source>
        <dbReference type="ARBA" id="ARBA00022777"/>
    </source>
</evidence>
<dbReference type="EMBL" id="VBOX01000108">
    <property type="protein sequence ID" value="TMQ61205.1"/>
    <property type="molecule type" value="Genomic_DNA"/>
</dbReference>
<evidence type="ECO:0000313" key="8">
    <source>
        <dbReference type="Proteomes" id="UP000317366"/>
    </source>
</evidence>
<gene>
    <name evidence="7" type="ORF">E6K77_10865</name>
</gene>
<protein>
    <recommendedName>
        <fullName evidence="6">Protein kinase domain-containing protein</fullName>
    </recommendedName>
</protein>
<organism evidence="7 8">
    <name type="scientific">Eiseniibacteriota bacterium</name>
    <dbReference type="NCBI Taxonomy" id="2212470"/>
    <lineage>
        <taxon>Bacteria</taxon>
        <taxon>Candidatus Eiseniibacteriota</taxon>
    </lineage>
</organism>
<dbReference type="Gene3D" id="3.30.200.20">
    <property type="entry name" value="Phosphorylase Kinase, domain 1"/>
    <property type="match status" value="1"/>
</dbReference>
<keyword evidence="1" id="KW-0808">Transferase</keyword>
<reference evidence="7 8" key="1">
    <citation type="journal article" date="2019" name="Nat. Microbiol.">
        <title>Mediterranean grassland soil C-N compound turnover is dependent on rainfall and depth, and is mediated by genomically divergent microorganisms.</title>
        <authorList>
            <person name="Diamond S."/>
            <person name="Andeer P.F."/>
            <person name="Li Z."/>
            <person name="Crits-Christoph A."/>
            <person name="Burstein D."/>
            <person name="Anantharaman K."/>
            <person name="Lane K.R."/>
            <person name="Thomas B.C."/>
            <person name="Pan C."/>
            <person name="Northen T.R."/>
            <person name="Banfield J.F."/>
        </authorList>
    </citation>
    <scope>NUCLEOTIDE SEQUENCE [LARGE SCALE GENOMIC DNA]</scope>
    <source>
        <strain evidence="7">WS_7</strain>
    </source>
</reference>
<evidence type="ECO:0000256" key="4">
    <source>
        <dbReference type="ARBA" id="ARBA00022840"/>
    </source>
</evidence>
<name>A0A538TC23_UNCEI</name>
<keyword evidence="2 5" id="KW-0547">Nucleotide-binding</keyword>
<feature type="binding site" evidence="5">
    <location>
        <position position="108"/>
    </location>
    <ligand>
        <name>ATP</name>
        <dbReference type="ChEBI" id="CHEBI:30616"/>
    </ligand>
</feature>
<evidence type="ECO:0000313" key="7">
    <source>
        <dbReference type="EMBL" id="TMQ61205.1"/>
    </source>
</evidence>
<proteinExistence type="predicted"/>
<dbReference type="GO" id="GO:0005524">
    <property type="term" value="F:ATP binding"/>
    <property type="evidence" value="ECO:0007669"/>
    <property type="project" value="UniProtKB-UniRule"/>
</dbReference>
<dbReference type="Proteomes" id="UP000317366">
    <property type="component" value="Unassembled WGS sequence"/>
</dbReference>
<accession>A0A538TC23</accession>
<dbReference type="InterPro" id="IPR017441">
    <property type="entry name" value="Protein_kinase_ATP_BS"/>
</dbReference>
<dbReference type="PANTHER" id="PTHR43289">
    <property type="entry name" value="MITOGEN-ACTIVATED PROTEIN KINASE KINASE KINASE 20-RELATED"/>
    <property type="match status" value="1"/>
</dbReference>
<keyword evidence="3" id="KW-0418">Kinase</keyword>
<feature type="domain" description="Protein kinase" evidence="6">
    <location>
        <begin position="79"/>
        <end position="202"/>
    </location>
</feature>
<evidence type="ECO:0000256" key="5">
    <source>
        <dbReference type="PROSITE-ProRule" id="PRU10141"/>
    </source>
</evidence>
<dbReference type="InterPro" id="IPR000719">
    <property type="entry name" value="Prot_kinase_dom"/>
</dbReference>
<dbReference type="PROSITE" id="PS50011">
    <property type="entry name" value="PROTEIN_KINASE_DOM"/>
    <property type="match status" value="1"/>
</dbReference>
<evidence type="ECO:0000256" key="1">
    <source>
        <dbReference type="ARBA" id="ARBA00022679"/>
    </source>
</evidence>